<keyword evidence="12" id="KW-1185">Reference proteome</keyword>
<feature type="compositionally biased region" description="Low complexity" evidence="10">
    <location>
        <begin position="64"/>
        <end position="76"/>
    </location>
</feature>
<organism evidence="11 12">
    <name type="scientific">Chlorella sorokiniana</name>
    <name type="common">Freshwater green alga</name>
    <dbReference type="NCBI Taxonomy" id="3076"/>
    <lineage>
        <taxon>Eukaryota</taxon>
        <taxon>Viridiplantae</taxon>
        <taxon>Chlorophyta</taxon>
        <taxon>core chlorophytes</taxon>
        <taxon>Trebouxiophyceae</taxon>
        <taxon>Chlorellales</taxon>
        <taxon>Chlorellaceae</taxon>
        <taxon>Chlorella clade</taxon>
        <taxon>Chlorella</taxon>
    </lineage>
</organism>
<evidence type="ECO:0000256" key="2">
    <source>
        <dbReference type="ARBA" id="ARBA00012071"/>
    </source>
</evidence>
<keyword evidence="4" id="KW-0441">Lipid A biosynthesis</keyword>
<evidence type="ECO:0000313" key="12">
    <source>
        <dbReference type="Proteomes" id="UP000239899"/>
    </source>
</evidence>
<reference evidence="11 12" key="1">
    <citation type="journal article" date="2018" name="Plant J.">
        <title>Genome sequences of Chlorella sorokiniana UTEX 1602 and Micractinium conductrix SAG 241.80: implications to maltose excretion by a green alga.</title>
        <authorList>
            <person name="Arriola M.B."/>
            <person name="Velmurugan N."/>
            <person name="Zhang Y."/>
            <person name="Plunkett M.H."/>
            <person name="Hondzo H."/>
            <person name="Barney B.M."/>
        </authorList>
    </citation>
    <scope>NUCLEOTIDE SEQUENCE [LARGE SCALE GENOMIC DNA]</scope>
    <source>
        <strain evidence="12">UTEX 1602</strain>
    </source>
</reference>
<sequence>MLGRRSWRLAARLLGPGLSAGAPSELQLALGSRAVLSSSLEGSSASTVPGCSDSKGGSAASFVSSSSTTTTTTSSSRGLIHSGPAGWRGFTAAAKNSTAALNSAGEAAEELPLWHFLRQQGFSADGISRLQAAASRRRAKGQGQLGNRTSEQKLQQNLAPNIAALRAEGLDTVCIERLFERRLQLLTTKHTTFSSSLEALRQLAALLPDDPRAVQAPPGATQLGVALWLYPSGGAQLLKQVKLASLIEGSLRLRRQLGISDAAAAGLLKDSRSALVTNVERAEAMVAYLQRLQASGQLSARQVTQLAMSSALRQTPVEFERRWREGGTSALDHISCKDPAGRQRAAADTIGELLQAADGMPGPLQQQYQQQGEALVHRSHNLWAAGQASLRASWASLQQLGLSNSQVVAVAQAQPSVLATDWQGEAKQRQLAWVQQELGLSPVDFLLRHGRYCTYSVATIAMRASFLQQHRPAVFATRLARGSGLLLSLLTHRSFLKQASCTAAELAAFKRAWLTTPAGRRWGSKLTAGGPQPMSAARRVGPLERLAWGLRQRVQEIQKVDDAALKTFPASSKYLLAPTLRLLASLYATYNGARHFFYRQGVLRSLGLPCPVISIGNLTNGGTGKTPFVEYLSRHYALSHRMPTMILQRGGGTVDETVMLQHLLEGLPVVVSDRATSSAEAREYLRENPETRLVLLDDGLQHLPLVRDFEIVMVNSLNPFGNGHLLPRGTLRELPKDALRRADALVLHNVDLLGPERREALARQMTSLAPRHTVLFQTQMAPVGLRSLIPAASSLDMSIQAGLGAEIIPLSRLHGAAVVCLVGIGKPENVARQLQRLGAAHIEGCGTYDDHHMFSLEELQAAIGRVEELQRSGQYRHVCLVMTEKDYARQTDLFSAVFSQQAASPISSSGEEGSSGWGAYVLQARIEVVEHDRRFSSQTATLNAMLRLAVDNFRRRSYLSVG</sequence>
<dbReference type="GO" id="GO:0016020">
    <property type="term" value="C:membrane"/>
    <property type="evidence" value="ECO:0007669"/>
    <property type="project" value="GOC"/>
</dbReference>
<evidence type="ECO:0000256" key="9">
    <source>
        <dbReference type="ARBA" id="ARBA00023098"/>
    </source>
</evidence>
<dbReference type="GO" id="GO:0009245">
    <property type="term" value="P:lipid A biosynthetic process"/>
    <property type="evidence" value="ECO:0007669"/>
    <property type="project" value="UniProtKB-KW"/>
</dbReference>
<evidence type="ECO:0000256" key="4">
    <source>
        <dbReference type="ARBA" id="ARBA00022556"/>
    </source>
</evidence>
<dbReference type="EMBL" id="LHPG02000015">
    <property type="protein sequence ID" value="PRW33829.1"/>
    <property type="molecule type" value="Genomic_DNA"/>
</dbReference>
<dbReference type="HAMAP" id="MF_00409">
    <property type="entry name" value="LpxK"/>
    <property type="match status" value="1"/>
</dbReference>
<keyword evidence="3" id="KW-0444">Lipid biosynthesis</keyword>
<dbReference type="InterPro" id="IPR003758">
    <property type="entry name" value="LpxK"/>
</dbReference>
<proteinExistence type="inferred from homology"/>
<evidence type="ECO:0000256" key="1">
    <source>
        <dbReference type="ARBA" id="ARBA00004870"/>
    </source>
</evidence>
<dbReference type="PANTHER" id="PTHR42724:SF1">
    <property type="entry name" value="TETRAACYLDISACCHARIDE 4'-KINASE, MITOCHONDRIAL-RELATED"/>
    <property type="match status" value="1"/>
</dbReference>
<evidence type="ECO:0000256" key="7">
    <source>
        <dbReference type="ARBA" id="ARBA00022777"/>
    </source>
</evidence>
<evidence type="ECO:0000313" key="11">
    <source>
        <dbReference type="EMBL" id="PRW33829.1"/>
    </source>
</evidence>
<feature type="region of interest" description="Disordered" evidence="10">
    <location>
        <begin position="42"/>
        <end position="80"/>
    </location>
</feature>
<keyword evidence="7" id="KW-0418">Kinase</keyword>
<dbReference type="Gene3D" id="1.25.70.10">
    <property type="entry name" value="Transcription termination factor 3, mitochondrial"/>
    <property type="match status" value="1"/>
</dbReference>
<dbReference type="AlphaFoldDB" id="A0A2P6THS9"/>
<accession>A0A2P6THS9</accession>
<comment type="caution">
    <text evidence="11">The sequence shown here is derived from an EMBL/GenBank/DDBJ whole genome shotgun (WGS) entry which is preliminary data.</text>
</comment>
<dbReference type="NCBIfam" id="TIGR00682">
    <property type="entry name" value="lpxK"/>
    <property type="match status" value="1"/>
</dbReference>
<gene>
    <name evidence="11" type="ORF">C2E21_7230</name>
</gene>
<protein>
    <recommendedName>
        <fullName evidence="2">tetraacyldisaccharide 4'-kinase</fullName>
        <ecNumber evidence="2">2.7.1.130</ecNumber>
    </recommendedName>
</protein>
<name>A0A2P6THS9_CHLSO</name>
<dbReference type="InterPro" id="IPR038538">
    <property type="entry name" value="MTERF_sf"/>
</dbReference>
<keyword evidence="6" id="KW-0547">Nucleotide-binding</keyword>
<dbReference type="Proteomes" id="UP000239899">
    <property type="component" value="Unassembled WGS sequence"/>
</dbReference>
<keyword evidence="5" id="KW-0808">Transferase</keyword>
<dbReference type="EC" id="2.7.1.130" evidence="2"/>
<evidence type="ECO:0000256" key="10">
    <source>
        <dbReference type="SAM" id="MobiDB-lite"/>
    </source>
</evidence>
<dbReference type="UniPathway" id="UPA00359">
    <property type="reaction ID" value="UER00482"/>
</dbReference>
<keyword evidence="9" id="KW-0443">Lipid metabolism</keyword>
<dbReference type="GO" id="GO:0009029">
    <property type="term" value="F:lipid-A 4'-kinase activity"/>
    <property type="evidence" value="ECO:0007669"/>
    <property type="project" value="UniProtKB-EC"/>
</dbReference>
<dbReference type="GO" id="GO:0005524">
    <property type="term" value="F:ATP binding"/>
    <property type="evidence" value="ECO:0007669"/>
    <property type="project" value="UniProtKB-KW"/>
</dbReference>
<evidence type="ECO:0000256" key="3">
    <source>
        <dbReference type="ARBA" id="ARBA00022516"/>
    </source>
</evidence>
<dbReference type="PANTHER" id="PTHR42724">
    <property type="entry name" value="TETRAACYLDISACCHARIDE 4'-KINASE"/>
    <property type="match status" value="1"/>
</dbReference>
<evidence type="ECO:0000256" key="6">
    <source>
        <dbReference type="ARBA" id="ARBA00022741"/>
    </source>
</evidence>
<evidence type="ECO:0000256" key="5">
    <source>
        <dbReference type="ARBA" id="ARBA00022679"/>
    </source>
</evidence>
<comment type="pathway">
    <text evidence="1">Glycolipid biosynthesis; lipid IV(A) biosynthesis; lipid IV(A) from (3R)-3-hydroxytetradecanoyl-[acyl-carrier-protein] and UDP-N-acetyl-alpha-D-glucosamine: step 6/6.</text>
</comment>
<evidence type="ECO:0000256" key="8">
    <source>
        <dbReference type="ARBA" id="ARBA00022840"/>
    </source>
</evidence>
<dbReference type="Pfam" id="PF02606">
    <property type="entry name" value="LpxK"/>
    <property type="match status" value="1"/>
</dbReference>
<dbReference type="OrthoDB" id="10266567at2759"/>
<keyword evidence="8" id="KW-0067">ATP-binding</keyword>